<evidence type="ECO:0000256" key="2">
    <source>
        <dbReference type="ARBA" id="ARBA00023015"/>
    </source>
</evidence>
<dbReference type="SUPFAM" id="SSF53850">
    <property type="entry name" value="Periplasmic binding protein-like II"/>
    <property type="match status" value="1"/>
</dbReference>
<keyword evidence="2" id="KW-0805">Transcription regulation</keyword>
<keyword evidence="3" id="KW-0238">DNA-binding</keyword>
<organism evidence="6 7">
    <name type="scientific">Sphingosinicella rhizophila</name>
    <dbReference type="NCBI Taxonomy" id="3050082"/>
    <lineage>
        <taxon>Bacteria</taxon>
        <taxon>Pseudomonadati</taxon>
        <taxon>Pseudomonadota</taxon>
        <taxon>Alphaproteobacteria</taxon>
        <taxon>Sphingomonadales</taxon>
        <taxon>Sphingosinicellaceae</taxon>
        <taxon>Sphingosinicella</taxon>
    </lineage>
</organism>
<dbReference type="InterPro" id="IPR000847">
    <property type="entry name" value="LysR_HTH_N"/>
</dbReference>
<dbReference type="InterPro" id="IPR036390">
    <property type="entry name" value="WH_DNA-bd_sf"/>
</dbReference>
<dbReference type="EMBL" id="JAVUPU010000005">
    <property type="protein sequence ID" value="MDT9599716.1"/>
    <property type="molecule type" value="Genomic_DNA"/>
</dbReference>
<keyword evidence="4" id="KW-0804">Transcription</keyword>
<evidence type="ECO:0000256" key="1">
    <source>
        <dbReference type="ARBA" id="ARBA00009437"/>
    </source>
</evidence>
<dbReference type="PROSITE" id="PS50931">
    <property type="entry name" value="HTH_LYSR"/>
    <property type="match status" value="1"/>
</dbReference>
<dbReference type="InterPro" id="IPR005119">
    <property type="entry name" value="LysR_subst-bd"/>
</dbReference>
<evidence type="ECO:0000313" key="6">
    <source>
        <dbReference type="EMBL" id="MDT9599716.1"/>
    </source>
</evidence>
<dbReference type="RefSeq" id="WP_315726803.1">
    <property type="nucleotide sequence ID" value="NZ_JAVUPU010000005.1"/>
</dbReference>
<dbReference type="Pfam" id="PF00126">
    <property type="entry name" value="HTH_1"/>
    <property type="match status" value="1"/>
</dbReference>
<dbReference type="InterPro" id="IPR036388">
    <property type="entry name" value="WH-like_DNA-bd_sf"/>
</dbReference>
<dbReference type="Proteomes" id="UP001259572">
    <property type="component" value="Unassembled WGS sequence"/>
</dbReference>
<dbReference type="PANTHER" id="PTHR30427:SF1">
    <property type="entry name" value="TRANSCRIPTIONAL ACTIVATOR PROTEIN LYSR"/>
    <property type="match status" value="1"/>
</dbReference>
<evidence type="ECO:0000256" key="4">
    <source>
        <dbReference type="ARBA" id="ARBA00023163"/>
    </source>
</evidence>
<gene>
    <name evidence="6" type="ORF">RQX22_12210</name>
</gene>
<proteinExistence type="inferred from homology"/>
<accession>A0ABU3Q8K5</accession>
<evidence type="ECO:0000256" key="3">
    <source>
        <dbReference type="ARBA" id="ARBA00023125"/>
    </source>
</evidence>
<comment type="similarity">
    <text evidence="1">Belongs to the LysR transcriptional regulatory family.</text>
</comment>
<dbReference type="Pfam" id="PF03466">
    <property type="entry name" value="LysR_substrate"/>
    <property type="match status" value="1"/>
</dbReference>
<evidence type="ECO:0000259" key="5">
    <source>
        <dbReference type="PROSITE" id="PS50931"/>
    </source>
</evidence>
<dbReference type="Gene3D" id="3.40.190.290">
    <property type="match status" value="1"/>
</dbReference>
<feature type="domain" description="HTH lysR-type" evidence="5">
    <location>
        <begin position="4"/>
        <end position="61"/>
    </location>
</feature>
<name>A0ABU3Q8K5_9SPHN</name>
<dbReference type="SUPFAM" id="SSF46785">
    <property type="entry name" value="Winged helix' DNA-binding domain"/>
    <property type="match status" value="1"/>
</dbReference>
<dbReference type="Gene3D" id="1.10.10.10">
    <property type="entry name" value="Winged helix-like DNA-binding domain superfamily/Winged helix DNA-binding domain"/>
    <property type="match status" value="1"/>
</dbReference>
<protein>
    <submittedName>
        <fullName evidence="6">LysR substrate-binding domain-containing protein</fullName>
    </submittedName>
</protein>
<evidence type="ECO:0000313" key="7">
    <source>
        <dbReference type="Proteomes" id="UP001259572"/>
    </source>
</evidence>
<comment type="caution">
    <text evidence="6">The sequence shown here is derived from an EMBL/GenBank/DDBJ whole genome shotgun (WGS) entry which is preliminary data.</text>
</comment>
<reference evidence="6 7" key="1">
    <citation type="submission" date="2023-05" db="EMBL/GenBank/DDBJ databases">
        <authorList>
            <person name="Guo Y."/>
        </authorList>
    </citation>
    <scope>NUCLEOTIDE SEQUENCE [LARGE SCALE GENOMIC DNA]</scope>
    <source>
        <strain evidence="6 7">GR2756</strain>
    </source>
</reference>
<sequence>MALMNLRHIEVFHAVYVAGTVSGAARALQVSQPSVSKVLRHAESRVGFKLFDVIKGRLVPTEEAHILFHEAREVNSRVESLDETARNLGRGSEGHLRLAALHSLGLDAVPMAVARFRQEHPEVSFDIKTLHSEDISRALCERACDLAIAYDARHHPRLTHKTIGAGELVMLFHKEDLPDPPDRVSVAMMGDRDLIRLVNAGSVGTLFNKIINRDAAGPNILVQTYFVAAALVRRRAGFAIVDEYTALALRTSELDYRPLVDKVEFEVFGVSLEERSLSRLERKFLATMEATLTEVRA</sequence>
<keyword evidence="7" id="KW-1185">Reference proteome</keyword>
<dbReference type="PANTHER" id="PTHR30427">
    <property type="entry name" value="TRANSCRIPTIONAL ACTIVATOR PROTEIN LYSR"/>
    <property type="match status" value="1"/>
</dbReference>